<proteinExistence type="predicted"/>
<dbReference type="EMBL" id="JAOPJF010000004">
    <property type="protein sequence ID" value="KAK1149245.1"/>
    <property type="molecule type" value="Genomic_DNA"/>
</dbReference>
<organism evidence="1 2">
    <name type="scientific">Aspergillus melleus</name>
    <dbReference type="NCBI Taxonomy" id="138277"/>
    <lineage>
        <taxon>Eukaryota</taxon>
        <taxon>Fungi</taxon>
        <taxon>Dikarya</taxon>
        <taxon>Ascomycota</taxon>
        <taxon>Pezizomycotina</taxon>
        <taxon>Eurotiomycetes</taxon>
        <taxon>Eurotiomycetidae</taxon>
        <taxon>Eurotiales</taxon>
        <taxon>Aspergillaceae</taxon>
        <taxon>Aspergillus</taxon>
        <taxon>Aspergillus subgen. Circumdati</taxon>
    </lineage>
</organism>
<comment type="caution">
    <text evidence="1">The sequence shown here is derived from an EMBL/GenBank/DDBJ whole genome shotgun (WGS) entry which is preliminary data.</text>
</comment>
<reference evidence="1 2" key="1">
    <citation type="journal article" date="2023" name="ACS Omega">
        <title>Identification of the Neoaspergillic Acid Biosynthesis Gene Cluster by Establishing an In Vitro CRISPR-Ribonucleoprotein Genetic System in Aspergillus melleus.</title>
        <authorList>
            <person name="Yuan B."/>
            <person name="Grau M.F."/>
            <person name="Murata R.M."/>
            <person name="Torok T."/>
            <person name="Venkateswaran K."/>
            <person name="Stajich J.E."/>
            <person name="Wang C.C.C."/>
        </authorList>
    </citation>
    <scope>NUCLEOTIDE SEQUENCE [LARGE SCALE GENOMIC DNA]</scope>
    <source>
        <strain evidence="1 2">IMV 1140</strain>
    </source>
</reference>
<name>A0ACC3BF74_9EURO</name>
<dbReference type="Proteomes" id="UP001177260">
    <property type="component" value="Unassembled WGS sequence"/>
</dbReference>
<accession>A0ACC3BF74</accession>
<sequence length="262" mass="29139">MSAYFQPEELRFVLEQMARDPYSEEIRGRRFRETYSPFNPTHQNHRGGGYDDDDREVRMSETPATPHSARKPTPLPTMASGQEPSTPYPLGAGGAGKNRALATYNVEQIGQIGICERIQHWRRSSCHWPFPNAPVAEGVRYAASVDQLEILTEIATPNSGSINGDCIHPNGDIEIHGNRISPNSQQPTFNPPAKKTKGGTKGGKIQKHKDKNFASGPPPRNRDEQSPPEQLDEVNQPINAKDFFFSKRRRSARIAALTKAGK</sequence>
<gene>
    <name evidence="1" type="ORF">N8T08_006465</name>
</gene>
<keyword evidence="2" id="KW-1185">Reference proteome</keyword>
<evidence type="ECO:0000313" key="2">
    <source>
        <dbReference type="Proteomes" id="UP001177260"/>
    </source>
</evidence>
<protein>
    <submittedName>
        <fullName evidence="1">Uncharacterized protein</fullName>
    </submittedName>
</protein>
<evidence type="ECO:0000313" key="1">
    <source>
        <dbReference type="EMBL" id="KAK1149245.1"/>
    </source>
</evidence>